<evidence type="ECO:0000256" key="4">
    <source>
        <dbReference type="ARBA" id="ARBA00023288"/>
    </source>
</evidence>
<evidence type="ECO:0000313" key="7">
    <source>
        <dbReference type="Proteomes" id="UP000669060"/>
    </source>
</evidence>
<dbReference type="SUPFAM" id="SSF141488">
    <property type="entry name" value="YdhA-like"/>
    <property type="match status" value="1"/>
</dbReference>
<evidence type="ECO:0000313" key="6">
    <source>
        <dbReference type="EMBL" id="MBO3274450.1"/>
    </source>
</evidence>
<dbReference type="EMBL" id="JAELYA010000001">
    <property type="protein sequence ID" value="MBO3274450.1"/>
    <property type="molecule type" value="Genomic_DNA"/>
</dbReference>
<keyword evidence="3" id="KW-0564">Palmitate</keyword>
<dbReference type="Gene3D" id="2.40.128.200">
    <property type="match status" value="1"/>
</dbReference>
<keyword evidence="1" id="KW-0732">Signal</keyword>
<keyword evidence="2" id="KW-0472">Membrane</keyword>
<dbReference type="RefSeq" id="WP_208312233.1">
    <property type="nucleotide sequence ID" value="NZ_JAELYA010000001.1"/>
</dbReference>
<evidence type="ECO:0000256" key="3">
    <source>
        <dbReference type="ARBA" id="ARBA00023139"/>
    </source>
</evidence>
<dbReference type="Proteomes" id="UP000669060">
    <property type="component" value="Unassembled WGS sequence"/>
</dbReference>
<dbReference type="InterPro" id="IPR036328">
    <property type="entry name" value="MliC_sf"/>
</dbReference>
<organism evidence="6 7">
    <name type="scientific">Pseudomonas schmalbachii</name>
    <dbReference type="NCBI Taxonomy" id="2816993"/>
    <lineage>
        <taxon>Bacteria</taxon>
        <taxon>Pseudomonadati</taxon>
        <taxon>Pseudomonadota</taxon>
        <taxon>Gammaproteobacteria</taxon>
        <taxon>Pseudomonadales</taxon>
        <taxon>Pseudomonadaceae</taxon>
        <taxon>Pseudomonas</taxon>
    </lineage>
</organism>
<keyword evidence="4" id="KW-0449">Lipoprotein</keyword>
<proteinExistence type="predicted"/>
<dbReference type="Pfam" id="PF09864">
    <property type="entry name" value="MliC"/>
    <property type="match status" value="1"/>
</dbReference>
<accession>A0ABS3TLB2</accession>
<dbReference type="PROSITE" id="PS51257">
    <property type="entry name" value="PROKAR_LIPOPROTEIN"/>
    <property type="match status" value="1"/>
</dbReference>
<evidence type="ECO:0000259" key="5">
    <source>
        <dbReference type="Pfam" id="PF09864"/>
    </source>
</evidence>
<protein>
    <submittedName>
        <fullName evidence="6">MliC family protein</fullName>
    </submittedName>
</protein>
<evidence type="ECO:0000256" key="2">
    <source>
        <dbReference type="ARBA" id="ARBA00023136"/>
    </source>
</evidence>
<keyword evidence="7" id="KW-1185">Reference proteome</keyword>
<evidence type="ECO:0000256" key="1">
    <source>
        <dbReference type="ARBA" id="ARBA00022729"/>
    </source>
</evidence>
<feature type="domain" description="C-type lysozyme inhibitor" evidence="5">
    <location>
        <begin position="46"/>
        <end position="110"/>
    </location>
</feature>
<sequence>MKKPIWLLAVVPVLLVACGGDDPKSAAADALVLPGDAELDSRSVEYKCDDGRSIAVQYLNKGDNRLAVVPVSDSSTLVFANVISGSGARYAAGQYIWWSKGPEATLYKEWMGGEPVNGVVCKEK</sequence>
<reference evidence="6 7" key="1">
    <citation type="submission" date="2020-12" db="EMBL/GenBank/DDBJ databases">
        <title>Pseudomonas schmalbachii sp. nov. isolated from millipede gut.</title>
        <authorList>
            <person name="Shelomi M."/>
        </authorList>
    </citation>
    <scope>NUCLEOTIDE SEQUENCE [LARGE SCALE GENOMIC DNA]</scope>
    <source>
        <strain evidence="6 7">Milli4</strain>
    </source>
</reference>
<comment type="caution">
    <text evidence="6">The sequence shown here is derived from an EMBL/GenBank/DDBJ whole genome shotgun (WGS) entry which is preliminary data.</text>
</comment>
<dbReference type="InterPro" id="IPR018660">
    <property type="entry name" value="MliC"/>
</dbReference>
<name>A0ABS3TLB2_9PSED</name>
<gene>
    <name evidence="6" type="ORF">JFY56_04355</name>
</gene>